<feature type="compositionally biased region" description="Low complexity" evidence="1">
    <location>
        <begin position="219"/>
        <end position="232"/>
    </location>
</feature>
<evidence type="ECO:0000256" key="1">
    <source>
        <dbReference type="SAM" id="MobiDB-lite"/>
    </source>
</evidence>
<sequence>MPEPVSTTSERAAALAIAPRGIPAEINTSINHLANLLSHLPEHLPMNPSQSTYHFGLDPDDISEEGHCYALNRCLEVAFEVSLLPAGAPLVLKERGPRWKGLVSLFRQAAKKLINPSDREFYVSRWIERITAAAKLAGAKIPIKRKDRRAVSPPGEGATSRQDKRTRIGLPKEIILLSSDDEGESGQLTKSSPWALPTVEAKPRSQTAITLSTHPTNGPSSDTPTPTQTSPSALAASGSTVPNTTRLIPPSLVPSLLPTESTTTLPEKGMRQRSILDFASKTTLSEFRKQQDKITEKYGTDPKVEKEQKQRREEMRAEKKREQGRLRQQHFRERQRKAESKLGGGVGKKAKDLVLGQGIGSSSATINLAEISRPEGQTWKVKRTGKKGGVLQKRHQRVNWYHPLLWTHINRVAPKASWSPKYIVLTLQGQYPDLFGKLHRGTVVKWLSKNDRRRWSTATQKNVERRHTLAGSGRAGILTKHPELVDEIKRNLQQLRDSGVWINRLLTRSIILSILREKKPQLLENFKCSEQFVGQFLEGVMDWSVRRGTQAAAHIPDDANIVCERALFRIVHLITFYDIPPGLIINMDQTGIILFMANNKMYGPKGASQITIAGKDEKRAYTLCVATTPAGDILPFQQVWSGKTKQSLPSDQAPGMDEAKELGFDFASADSKKTTSHFSTLKTMKELAADQKAVLFIDCYPVHIGKDFRIYIFEEFPNVFLIFVPANCTGIFQPADVGLNRILKHNIRQEALNFLVDNHSQQTQGGLSAAQVKLTTSLPVLRNASVQPIVNLYNFFSGFSGRQIIQRAWEKCTVNEWNLGESCLYSLKTKAAYREYLKRDEILRKEIELKLGADPVRLVESDDIGRTETDRDNEDAEDEPEDATDIPLAAVIQAEMGFDDDTVAALQIPDAVNRFCASYDAVLDDDGVLMPTGDSENVWAYRDDGSAWGEALPA</sequence>
<gene>
    <name evidence="3" type="ORF">M413DRAFT_13027</name>
</gene>
<dbReference type="AlphaFoldDB" id="A0A0C2YAL7"/>
<feature type="region of interest" description="Disordered" evidence="1">
    <location>
        <begin position="145"/>
        <end position="165"/>
    </location>
</feature>
<dbReference type="EMBL" id="KN831793">
    <property type="protein sequence ID" value="KIM38062.1"/>
    <property type="molecule type" value="Genomic_DNA"/>
</dbReference>
<feature type="compositionally biased region" description="Polar residues" evidence="1">
    <location>
        <begin position="204"/>
        <end position="218"/>
    </location>
</feature>
<reference evidence="4" key="2">
    <citation type="submission" date="2015-01" db="EMBL/GenBank/DDBJ databases">
        <title>Evolutionary Origins and Diversification of the Mycorrhizal Mutualists.</title>
        <authorList>
            <consortium name="DOE Joint Genome Institute"/>
            <consortium name="Mycorrhizal Genomics Consortium"/>
            <person name="Kohler A."/>
            <person name="Kuo A."/>
            <person name="Nagy L.G."/>
            <person name="Floudas D."/>
            <person name="Copeland A."/>
            <person name="Barry K.W."/>
            <person name="Cichocki N."/>
            <person name="Veneault-Fourrey C."/>
            <person name="LaButti K."/>
            <person name="Lindquist E.A."/>
            <person name="Lipzen A."/>
            <person name="Lundell T."/>
            <person name="Morin E."/>
            <person name="Murat C."/>
            <person name="Riley R."/>
            <person name="Ohm R."/>
            <person name="Sun H."/>
            <person name="Tunlid A."/>
            <person name="Henrissat B."/>
            <person name="Grigoriev I.V."/>
            <person name="Hibbett D.S."/>
            <person name="Martin F."/>
        </authorList>
    </citation>
    <scope>NUCLEOTIDE SEQUENCE [LARGE SCALE GENOMIC DNA]</scope>
    <source>
        <strain evidence="4">h7</strain>
    </source>
</reference>
<feature type="compositionally biased region" description="Polar residues" evidence="1">
    <location>
        <begin position="237"/>
        <end position="246"/>
    </location>
</feature>
<keyword evidence="4" id="KW-1185">Reference proteome</keyword>
<dbReference type="GO" id="GO:0003676">
    <property type="term" value="F:nucleic acid binding"/>
    <property type="evidence" value="ECO:0007669"/>
    <property type="project" value="InterPro"/>
</dbReference>
<feature type="region of interest" description="Disordered" evidence="1">
    <location>
        <begin position="861"/>
        <end position="883"/>
    </location>
</feature>
<feature type="compositionally biased region" description="Basic and acidic residues" evidence="1">
    <location>
        <begin position="291"/>
        <end position="340"/>
    </location>
</feature>
<feature type="region of interest" description="Disordered" evidence="1">
    <location>
        <begin position="291"/>
        <end position="345"/>
    </location>
</feature>
<dbReference type="STRING" id="686832.A0A0C2YAL7"/>
<feature type="domain" description="DDE-1" evidence="2">
    <location>
        <begin position="667"/>
        <end position="782"/>
    </location>
</feature>
<dbReference type="InterPro" id="IPR004875">
    <property type="entry name" value="DDE_SF_endonuclease_dom"/>
</dbReference>
<accession>A0A0C2YAL7</accession>
<feature type="compositionally biased region" description="Acidic residues" evidence="1">
    <location>
        <begin position="871"/>
        <end position="883"/>
    </location>
</feature>
<protein>
    <recommendedName>
        <fullName evidence="2">DDE-1 domain-containing protein</fullName>
    </recommendedName>
</protein>
<organism evidence="3 4">
    <name type="scientific">Hebeloma cylindrosporum</name>
    <dbReference type="NCBI Taxonomy" id="76867"/>
    <lineage>
        <taxon>Eukaryota</taxon>
        <taxon>Fungi</taxon>
        <taxon>Dikarya</taxon>
        <taxon>Basidiomycota</taxon>
        <taxon>Agaricomycotina</taxon>
        <taxon>Agaricomycetes</taxon>
        <taxon>Agaricomycetidae</taxon>
        <taxon>Agaricales</taxon>
        <taxon>Agaricineae</taxon>
        <taxon>Hymenogastraceae</taxon>
        <taxon>Hebeloma</taxon>
    </lineage>
</organism>
<name>A0A0C2YAL7_HEBCY</name>
<evidence type="ECO:0000313" key="3">
    <source>
        <dbReference type="EMBL" id="KIM38062.1"/>
    </source>
</evidence>
<dbReference type="HOGENOM" id="CLU_013992_0_0_1"/>
<feature type="compositionally biased region" description="Low complexity" evidence="1">
    <location>
        <begin position="247"/>
        <end position="266"/>
    </location>
</feature>
<dbReference type="Pfam" id="PF03184">
    <property type="entry name" value="DDE_1"/>
    <property type="match status" value="1"/>
</dbReference>
<feature type="compositionally biased region" description="Basic and acidic residues" evidence="1">
    <location>
        <begin position="861"/>
        <end position="870"/>
    </location>
</feature>
<dbReference type="Proteomes" id="UP000053424">
    <property type="component" value="Unassembled WGS sequence"/>
</dbReference>
<feature type="region of interest" description="Disordered" evidence="1">
    <location>
        <begin position="179"/>
        <end position="267"/>
    </location>
</feature>
<reference evidence="3 4" key="1">
    <citation type="submission" date="2014-04" db="EMBL/GenBank/DDBJ databases">
        <authorList>
            <consortium name="DOE Joint Genome Institute"/>
            <person name="Kuo A."/>
            <person name="Gay G."/>
            <person name="Dore J."/>
            <person name="Kohler A."/>
            <person name="Nagy L.G."/>
            <person name="Floudas D."/>
            <person name="Copeland A."/>
            <person name="Barry K.W."/>
            <person name="Cichocki N."/>
            <person name="Veneault-Fourrey C."/>
            <person name="LaButti K."/>
            <person name="Lindquist E.A."/>
            <person name="Lipzen A."/>
            <person name="Lundell T."/>
            <person name="Morin E."/>
            <person name="Murat C."/>
            <person name="Sun H."/>
            <person name="Tunlid A."/>
            <person name="Henrissat B."/>
            <person name="Grigoriev I.V."/>
            <person name="Hibbett D.S."/>
            <person name="Martin F."/>
            <person name="Nordberg H.P."/>
            <person name="Cantor M.N."/>
            <person name="Hua S.X."/>
        </authorList>
    </citation>
    <scope>NUCLEOTIDE SEQUENCE [LARGE SCALE GENOMIC DNA]</scope>
    <source>
        <strain evidence="4">h7</strain>
    </source>
</reference>
<dbReference type="OrthoDB" id="3341102at2759"/>
<proteinExistence type="predicted"/>
<evidence type="ECO:0000259" key="2">
    <source>
        <dbReference type="Pfam" id="PF03184"/>
    </source>
</evidence>
<evidence type="ECO:0000313" key="4">
    <source>
        <dbReference type="Proteomes" id="UP000053424"/>
    </source>
</evidence>